<gene>
    <name evidence="4" type="ORF">WCY31_07645</name>
</gene>
<dbReference type="InterPro" id="IPR017937">
    <property type="entry name" value="Thioredoxin_CS"/>
</dbReference>
<name>A0ABZ3H7P6_9BACT</name>
<keyword evidence="5" id="KW-1185">Reference proteome</keyword>
<protein>
    <submittedName>
        <fullName evidence="4">Thioredoxin family protein</fullName>
    </submittedName>
</protein>
<dbReference type="PANTHER" id="PTHR45663:SF40">
    <property type="entry name" value="THIOREDOXIN 2"/>
    <property type="match status" value="1"/>
</dbReference>
<dbReference type="InterPro" id="IPR013766">
    <property type="entry name" value="Thioredoxin_domain"/>
</dbReference>
<dbReference type="SUPFAM" id="SSF52833">
    <property type="entry name" value="Thioredoxin-like"/>
    <property type="match status" value="1"/>
</dbReference>
<evidence type="ECO:0000256" key="2">
    <source>
        <dbReference type="ARBA" id="ARBA00023284"/>
    </source>
</evidence>
<dbReference type="Gene3D" id="3.40.30.10">
    <property type="entry name" value="Glutaredoxin"/>
    <property type="match status" value="1"/>
</dbReference>
<dbReference type="RefSeq" id="WP_345971927.1">
    <property type="nucleotide sequence ID" value="NZ_CP147920.1"/>
</dbReference>
<proteinExistence type="predicted"/>
<organism evidence="4 5">
    <name type="scientific">Sulfurimonas diazotrophicus</name>
    <dbReference type="NCBI Taxonomy" id="3131939"/>
    <lineage>
        <taxon>Bacteria</taxon>
        <taxon>Pseudomonadati</taxon>
        <taxon>Campylobacterota</taxon>
        <taxon>Epsilonproteobacteria</taxon>
        <taxon>Campylobacterales</taxon>
        <taxon>Sulfurimonadaceae</taxon>
        <taxon>Sulfurimonas</taxon>
    </lineage>
</organism>
<feature type="domain" description="Thioredoxin" evidence="3">
    <location>
        <begin position="1"/>
        <end position="103"/>
    </location>
</feature>
<evidence type="ECO:0000256" key="1">
    <source>
        <dbReference type="ARBA" id="ARBA00023157"/>
    </source>
</evidence>
<reference evidence="4 5" key="1">
    <citation type="submission" date="2024-03" db="EMBL/GenBank/DDBJ databases">
        <title>Sulfurimonas sp. HSL3-1.</title>
        <authorList>
            <person name="Wang S."/>
        </authorList>
    </citation>
    <scope>NUCLEOTIDE SEQUENCE [LARGE SCALE GENOMIC DNA]</scope>
    <source>
        <strain evidence="4 5">HSL3-1</strain>
    </source>
</reference>
<dbReference type="PROSITE" id="PS00194">
    <property type="entry name" value="THIOREDOXIN_1"/>
    <property type="match status" value="1"/>
</dbReference>
<keyword evidence="1" id="KW-1015">Disulfide bond</keyword>
<sequence length="127" mass="14554">MLELTKENYDNTVDGSDIVLIDCWQQFCAPCAQYAPIFEKTSEKYPEITFTKLNSQVETSISDHFFISSTPTTVIMKEKTVVFKKPGVFSEEELVEIIEEIKTMDMEEFRAAKAAEKAARRAARQQK</sequence>
<dbReference type="Pfam" id="PF00085">
    <property type="entry name" value="Thioredoxin"/>
    <property type="match status" value="1"/>
</dbReference>
<dbReference type="InterPro" id="IPR036249">
    <property type="entry name" value="Thioredoxin-like_sf"/>
</dbReference>
<dbReference type="CDD" id="cd02947">
    <property type="entry name" value="TRX_family"/>
    <property type="match status" value="1"/>
</dbReference>
<evidence type="ECO:0000259" key="3">
    <source>
        <dbReference type="PROSITE" id="PS51352"/>
    </source>
</evidence>
<dbReference type="Proteomes" id="UP001447842">
    <property type="component" value="Chromosome"/>
</dbReference>
<evidence type="ECO:0000313" key="4">
    <source>
        <dbReference type="EMBL" id="XAU14128.1"/>
    </source>
</evidence>
<dbReference type="PANTHER" id="PTHR45663">
    <property type="entry name" value="GEO12009P1"/>
    <property type="match status" value="1"/>
</dbReference>
<dbReference type="EMBL" id="CP147920">
    <property type="protein sequence ID" value="XAU14128.1"/>
    <property type="molecule type" value="Genomic_DNA"/>
</dbReference>
<dbReference type="PROSITE" id="PS51352">
    <property type="entry name" value="THIOREDOXIN_2"/>
    <property type="match status" value="1"/>
</dbReference>
<evidence type="ECO:0000313" key="5">
    <source>
        <dbReference type="Proteomes" id="UP001447842"/>
    </source>
</evidence>
<accession>A0ABZ3H7P6</accession>
<keyword evidence="2" id="KW-0676">Redox-active center</keyword>